<feature type="region of interest" description="Disordered" evidence="1">
    <location>
        <begin position="1"/>
        <end position="61"/>
    </location>
</feature>
<dbReference type="InterPro" id="IPR007621">
    <property type="entry name" value="TPM_dom"/>
</dbReference>
<dbReference type="Proteomes" id="UP001162972">
    <property type="component" value="Chromosome 5"/>
</dbReference>
<gene>
    <name evidence="3" type="ORF">OIU84_006684</name>
</gene>
<dbReference type="EMBL" id="JAPFFJ010000013">
    <property type="protein sequence ID" value="KAJ6413928.1"/>
    <property type="molecule type" value="Genomic_DNA"/>
</dbReference>
<dbReference type="Gene3D" id="3.10.310.50">
    <property type="match status" value="1"/>
</dbReference>
<comment type="caution">
    <text evidence="3">The sequence shown here is derived from an EMBL/GenBank/DDBJ whole genome shotgun (WGS) entry which is preliminary data.</text>
</comment>
<keyword evidence="4" id="KW-1185">Reference proteome</keyword>
<organism evidence="3 4">
    <name type="scientific">Salix udensis</name>
    <dbReference type="NCBI Taxonomy" id="889485"/>
    <lineage>
        <taxon>Eukaryota</taxon>
        <taxon>Viridiplantae</taxon>
        <taxon>Streptophyta</taxon>
        <taxon>Embryophyta</taxon>
        <taxon>Tracheophyta</taxon>
        <taxon>Spermatophyta</taxon>
        <taxon>Magnoliopsida</taxon>
        <taxon>eudicotyledons</taxon>
        <taxon>Gunneridae</taxon>
        <taxon>Pentapetalae</taxon>
        <taxon>rosids</taxon>
        <taxon>fabids</taxon>
        <taxon>Malpighiales</taxon>
        <taxon>Salicaceae</taxon>
        <taxon>Saliceae</taxon>
        <taxon>Salix</taxon>
    </lineage>
</organism>
<evidence type="ECO:0000313" key="3">
    <source>
        <dbReference type="EMBL" id="KAJ6413928.1"/>
    </source>
</evidence>
<sequence length="155" mass="17129">METLLSSHTPSPLLTPKPSSSRSHSLPSLQTRPNSLSFTPKTITSGLKKHTSESLSVPRPPKESYIFDDAGVLSRVTKSDLKQLLSDLESRKNIKINFVTVRKLTSKADAFEYADQVLERWYPSIEEGKQQGNCCACDQSKGRGNYWGAGVSSKL</sequence>
<evidence type="ECO:0000256" key="1">
    <source>
        <dbReference type="SAM" id="MobiDB-lite"/>
    </source>
</evidence>
<accession>A0AAD6JZX3</accession>
<name>A0AAD6JZX3_9ROSI</name>
<dbReference type="Pfam" id="PF04536">
    <property type="entry name" value="TPM_phosphatase"/>
    <property type="match status" value="1"/>
</dbReference>
<dbReference type="PANTHER" id="PTHR30373:SF2">
    <property type="entry name" value="UPF0603 PROTEIN YGCG"/>
    <property type="match status" value="1"/>
</dbReference>
<dbReference type="AlphaFoldDB" id="A0AAD6JZX3"/>
<dbReference type="PANTHER" id="PTHR30373">
    <property type="entry name" value="UPF0603 PROTEIN YGCG"/>
    <property type="match status" value="1"/>
</dbReference>
<evidence type="ECO:0000259" key="2">
    <source>
        <dbReference type="Pfam" id="PF04536"/>
    </source>
</evidence>
<feature type="domain" description="TPM" evidence="2">
    <location>
        <begin position="67"/>
        <end position="132"/>
    </location>
</feature>
<proteinExistence type="predicted"/>
<protein>
    <recommendedName>
        <fullName evidence="2">TPM domain-containing protein</fullName>
    </recommendedName>
</protein>
<reference evidence="3 4" key="1">
    <citation type="journal article" date="2023" name="Int. J. Mol. Sci.">
        <title>De Novo Assembly and Annotation of 11 Diverse Shrub Willow (Salix) Genomes Reveals Novel Gene Organization in Sex-Linked Regions.</title>
        <authorList>
            <person name="Hyden B."/>
            <person name="Feng K."/>
            <person name="Yates T.B."/>
            <person name="Jawdy S."/>
            <person name="Cereghino C."/>
            <person name="Smart L.B."/>
            <person name="Muchero W."/>
        </authorList>
    </citation>
    <scope>NUCLEOTIDE SEQUENCE [LARGE SCALE GENOMIC DNA]</scope>
    <source>
        <tissue evidence="3">Shoot tip</tissue>
    </source>
</reference>
<evidence type="ECO:0000313" key="4">
    <source>
        <dbReference type="Proteomes" id="UP001162972"/>
    </source>
</evidence>
<feature type="compositionally biased region" description="Low complexity" evidence="1">
    <location>
        <begin position="1"/>
        <end position="29"/>
    </location>
</feature>
<feature type="compositionally biased region" description="Polar residues" evidence="1">
    <location>
        <begin position="30"/>
        <end position="45"/>
    </location>
</feature>